<protein>
    <recommendedName>
        <fullName evidence="2">sucrose-phosphate synthase</fullName>
        <ecNumber evidence="2">2.4.1.14</ecNumber>
    </recommendedName>
</protein>
<dbReference type="eggNOG" id="COG0438">
    <property type="taxonomic scope" value="Bacteria"/>
</dbReference>
<dbReference type="Proteomes" id="UP000013378">
    <property type="component" value="Unassembled WGS sequence"/>
</dbReference>
<sequence length="501" mass="57186">MVRIAFLNPQGNFDKNDLYWTEHPDFGGQLVYVKEVAISLAKLGVKVDIITRQIIDEDWPGFEGKFDLYEGVDGVRIIRLPFGGEKFLNKEKLWPYLHEYVDNIIKLYEEEGEWPDFFTTHYGDGGIAGAMLYERTDIPFTFTGHSLGAQKMDKLNVNVDTIEEMNEKYNFALRIMAERISMANSAVNIVSTSQERFGQYSHRAYNGAIDVEKEEKFAVIPPGVNTELFNKDKENDQDSVIKEKVEKMFKRDLNEDRQNMPAIIAASRLDPKKNHIGLVKAYAQSEELQKKCNLVITLRGIDNPFEDYSMAKGDEKAILDEIMDIIDKYNLKGKVSMFSLNSQKQLAACYREFARRKSVFALTALYEPFGLAPIEAMACGLPAVVTKNGGPSEVLYENGEEFGVLVDPSNPDDIAKGLLKVFKNQASYNNYQQAGIERVFSKYTWDSTAKSYLDIINKKLEEAKENKSFANIEIHPYFKKPTEKEPVSLEWLKATYLEEDK</sequence>
<evidence type="ECO:0000256" key="2">
    <source>
        <dbReference type="ARBA" id="ARBA00012536"/>
    </source>
</evidence>
<evidence type="ECO:0000256" key="1">
    <source>
        <dbReference type="ARBA" id="ARBA00006530"/>
    </source>
</evidence>
<dbReference type="RefSeq" id="WP_006307813.1">
    <property type="nucleotide sequence ID" value="NZ_ARZA01000052.1"/>
</dbReference>
<evidence type="ECO:0000256" key="3">
    <source>
        <dbReference type="ARBA" id="ARBA00022676"/>
    </source>
</evidence>
<comment type="similarity">
    <text evidence="1">Belongs to the glycosyltransferase 1 family.</text>
</comment>
<dbReference type="EC" id="2.4.1.14" evidence="2"/>
<dbReference type="STRING" id="1304284.L21TH_0391"/>
<dbReference type="OrthoDB" id="9795068at2"/>
<evidence type="ECO:0000313" key="8">
    <source>
        <dbReference type="EMBL" id="EOD01536.1"/>
    </source>
</evidence>
<comment type="caution">
    <text evidence="8">The sequence shown here is derived from an EMBL/GenBank/DDBJ whole genome shotgun (WGS) entry which is preliminary data.</text>
</comment>
<organism evidence="8 9">
    <name type="scientific">Caldisalinibacter kiritimatiensis</name>
    <dbReference type="NCBI Taxonomy" id="1304284"/>
    <lineage>
        <taxon>Bacteria</taxon>
        <taxon>Bacillati</taxon>
        <taxon>Bacillota</taxon>
        <taxon>Tissierellia</taxon>
        <taxon>Tissierellales</taxon>
        <taxon>Thermohalobacteraceae</taxon>
        <taxon>Caldisalinibacter</taxon>
    </lineage>
</organism>
<feature type="domain" description="Sucrose synthase first GT-B" evidence="7">
    <location>
        <begin position="3"/>
        <end position="247"/>
    </location>
</feature>
<dbReference type="PANTHER" id="PTHR46039:SF5">
    <property type="entry name" value="SUCROSE-PHOSPHATE SYNTHASE 3-RELATED"/>
    <property type="match status" value="1"/>
</dbReference>
<dbReference type="InterPro" id="IPR000368">
    <property type="entry name" value="Sucrose_synth_GT-B1"/>
</dbReference>
<dbReference type="EMBL" id="ARZA01000052">
    <property type="protein sequence ID" value="EOD01536.1"/>
    <property type="molecule type" value="Genomic_DNA"/>
</dbReference>
<accession>R1CSA9</accession>
<dbReference type="InterPro" id="IPR044161">
    <property type="entry name" value="SPS"/>
</dbReference>
<evidence type="ECO:0000256" key="5">
    <source>
        <dbReference type="ARBA" id="ARBA00047471"/>
    </source>
</evidence>
<keyword evidence="4 8" id="KW-0808">Transferase</keyword>
<dbReference type="PANTHER" id="PTHR46039">
    <property type="entry name" value="SUCROSE-PHOSPHATE SYNTHASE 3-RELATED"/>
    <property type="match status" value="1"/>
</dbReference>
<name>R1CSA9_9FIRM</name>
<evidence type="ECO:0000256" key="4">
    <source>
        <dbReference type="ARBA" id="ARBA00022679"/>
    </source>
</evidence>
<keyword evidence="3" id="KW-0328">Glycosyltransferase</keyword>
<evidence type="ECO:0000313" key="9">
    <source>
        <dbReference type="Proteomes" id="UP000013378"/>
    </source>
</evidence>
<comment type="catalytic activity">
    <reaction evidence="5">
        <text>beta-D-fructose 6-phosphate + UDP-alpha-D-glucose = sucrose 6(F)-phosphate + UDP + H(+)</text>
        <dbReference type="Rhea" id="RHEA:22172"/>
        <dbReference type="ChEBI" id="CHEBI:15378"/>
        <dbReference type="ChEBI" id="CHEBI:57634"/>
        <dbReference type="ChEBI" id="CHEBI:57723"/>
        <dbReference type="ChEBI" id="CHEBI:58223"/>
        <dbReference type="ChEBI" id="CHEBI:58885"/>
        <dbReference type="EC" id="2.4.1.14"/>
    </reaction>
</comment>
<keyword evidence="9" id="KW-1185">Reference proteome</keyword>
<reference evidence="8 9" key="1">
    <citation type="journal article" date="2015" name="Geomicrobiol. J.">
        <title>Caldisalinibacter kiritimatiensis gen. nov., sp. nov., a moderately thermohalophilic thiosulfate-reducing bacterium from a hypersaline microbial mat.</title>
        <authorList>
            <person name="Ben Hania W."/>
            <person name="Joseph M."/>
            <person name="Fiebig A."/>
            <person name="Bunk B."/>
            <person name="Klenk H.-P."/>
            <person name="Fardeau M.-L."/>
            <person name="Spring S."/>
        </authorList>
    </citation>
    <scope>NUCLEOTIDE SEQUENCE [LARGE SCALE GENOMIC DNA]</scope>
    <source>
        <strain evidence="8 9">L21-TH-D2</strain>
    </source>
</reference>
<proteinExistence type="inferred from homology"/>
<dbReference type="SUPFAM" id="SSF53756">
    <property type="entry name" value="UDP-Glycosyltransferase/glycogen phosphorylase"/>
    <property type="match status" value="1"/>
</dbReference>
<dbReference type="AlphaFoldDB" id="R1CSA9"/>
<evidence type="ECO:0000259" key="7">
    <source>
        <dbReference type="Pfam" id="PF00862"/>
    </source>
</evidence>
<dbReference type="InterPro" id="IPR001296">
    <property type="entry name" value="Glyco_trans_1"/>
</dbReference>
<gene>
    <name evidence="8" type="ORF">L21TH_0391</name>
</gene>
<feature type="domain" description="Glycosyl transferase family 1" evidence="6">
    <location>
        <begin position="258"/>
        <end position="437"/>
    </location>
</feature>
<dbReference type="Pfam" id="PF00862">
    <property type="entry name" value="GT-B_Sucrose_synth"/>
    <property type="match status" value="1"/>
</dbReference>
<dbReference type="GO" id="GO:0046524">
    <property type="term" value="F:sucrose-phosphate synthase activity"/>
    <property type="evidence" value="ECO:0007669"/>
    <property type="project" value="UniProtKB-EC"/>
</dbReference>
<evidence type="ECO:0000259" key="6">
    <source>
        <dbReference type="Pfam" id="PF00534"/>
    </source>
</evidence>
<dbReference type="Pfam" id="PF00534">
    <property type="entry name" value="Glycos_transf_1"/>
    <property type="match status" value="1"/>
</dbReference>
<dbReference type="Gene3D" id="3.40.50.2000">
    <property type="entry name" value="Glycogen Phosphorylase B"/>
    <property type="match status" value="2"/>
</dbReference>